<organism evidence="5 6">
    <name type="scientific">Daphnia magna</name>
    <dbReference type="NCBI Taxonomy" id="35525"/>
    <lineage>
        <taxon>Eukaryota</taxon>
        <taxon>Metazoa</taxon>
        <taxon>Ecdysozoa</taxon>
        <taxon>Arthropoda</taxon>
        <taxon>Crustacea</taxon>
        <taxon>Branchiopoda</taxon>
        <taxon>Diplostraca</taxon>
        <taxon>Cladocera</taxon>
        <taxon>Anomopoda</taxon>
        <taxon>Daphniidae</taxon>
        <taxon>Daphnia</taxon>
    </lineage>
</organism>
<dbReference type="SUPFAM" id="SSF57903">
    <property type="entry name" value="FYVE/PHD zinc finger"/>
    <property type="match status" value="1"/>
</dbReference>
<protein>
    <recommendedName>
        <fullName evidence="4">PHD-type domain-containing protein</fullName>
    </recommendedName>
</protein>
<dbReference type="EMBL" id="JAOYFB010000001">
    <property type="protein sequence ID" value="KAK4003661.1"/>
    <property type="molecule type" value="Genomic_DNA"/>
</dbReference>
<evidence type="ECO:0000256" key="3">
    <source>
        <dbReference type="ARBA" id="ARBA00022833"/>
    </source>
</evidence>
<reference evidence="5 6" key="1">
    <citation type="journal article" date="2023" name="Nucleic Acids Res.">
        <title>The hologenome of Daphnia magna reveals possible DNA methylation and microbiome-mediated evolution of the host genome.</title>
        <authorList>
            <person name="Chaturvedi A."/>
            <person name="Li X."/>
            <person name="Dhandapani V."/>
            <person name="Marshall H."/>
            <person name="Kissane S."/>
            <person name="Cuenca-Cambronero M."/>
            <person name="Asole G."/>
            <person name="Calvet F."/>
            <person name="Ruiz-Romero M."/>
            <person name="Marangio P."/>
            <person name="Guigo R."/>
            <person name="Rago D."/>
            <person name="Mirbahai L."/>
            <person name="Eastwood N."/>
            <person name="Colbourne J.K."/>
            <person name="Zhou J."/>
            <person name="Mallon E."/>
            <person name="Orsini L."/>
        </authorList>
    </citation>
    <scope>NUCLEOTIDE SEQUENCE [LARGE SCALE GENOMIC DNA]</scope>
    <source>
        <strain evidence="5">LRV0_1</strain>
    </source>
</reference>
<accession>A0ABQ9YSU5</accession>
<dbReference type="CDD" id="cd15489">
    <property type="entry name" value="PHD_SF"/>
    <property type="match status" value="1"/>
</dbReference>
<evidence type="ECO:0000313" key="6">
    <source>
        <dbReference type="Proteomes" id="UP001234178"/>
    </source>
</evidence>
<proteinExistence type="predicted"/>
<gene>
    <name evidence="5" type="ORF">OUZ56_005417</name>
</gene>
<evidence type="ECO:0000256" key="2">
    <source>
        <dbReference type="ARBA" id="ARBA00022771"/>
    </source>
</evidence>
<dbReference type="InterPro" id="IPR019787">
    <property type="entry name" value="Znf_PHD-finger"/>
</dbReference>
<dbReference type="InterPro" id="IPR011011">
    <property type="entry name" value="Znf_FYVE_PHD"/>
</dbReference>
<evidence type="ECO:0000259" key="4">
    <source>
        <dbReference type="Pfam" id="PF00628"/>
    </source>
</evidence>
<name>A0ABQ9YSU5_9CRUS</name>
<sequence length="158" mass="17745">MADYGDRRQLPPKYRVMVQCTACKNYHHQECAEIPQTTINSIKIPWFCMSCKIVTVPITDLYPVRPVTAGAEGQSGLTGVSLPDCFTSTRATVYESAVARWKDNSCRLIGLWLLESGNCLSPFRRLTPQESYSYCGYEWLRVLAARSQAGTVERRLAG</sequence>
<evidence type="ECO:0000256" key="1">
    <source>
        <dbReference type="ARBA" id="ARBA00022723"/>
    </source>
</evidence>
<feature type="domain" description="PHD-type" evidence="4">
    <location>
        <begin position="16"/>
        <end position="51"/>
    </location>
</feature>
<keyword evidence="6" id="KW-1185">Reference proteome</keyword>
<dbReference type="InterPro" id="IPR013083">
    <property type="entry name" value="Znf_RING/FYVE/PHD"/>
</dbReference>
<comment type="caution">
    <text evidence="5">The sequence shown here is derived from an EMBL/GenBank/DDBJ whole genome shotgun (WGS) entry which is preliminary data.</text>
</comment>
<evidence type="ECO:0000313" key="5">
    <source>
        <dbReference type="EMBL" id="KAK4003661.1"/>
    </source>
</evidence>
<dbReference type="Pfam" id="PF00628">
    <property type="entry name" value="PHD"/>
    <property type="match status" value="1"/>
</dbReference>
<dbReference type="Gene3D" id="3.30.40.10">
    <property type="entry name" value="Zinc/RING finger domain, C3HC4 (zinc finger)"/>
    <property type="match status" value="1"/>
</dbReference>
<dbReference type="Proteomes" id="UP001234178">
    <property type="component" value="Unassembled WGS sequence"/>
</dbReference>
<keyword evidence="1" id="KW-0479">Metal-binding</keyword>
<keyword evidence="2" id="KW-0863">Zinc-finger</keyword>
<keyword evidence="3" id="KW-0862">Zinc</keyword>